<sequence length="140" mass="16353">MPAPSLAMDPRRAEPGSPQSQVPRWLEEVRAQRRALHEQRRAAHQARIDAFDPIGSAKRDERHERQRRRQEERRELIESERRLYLNRGPWLSPLAPRPPPSAELDPLARGSLESRSQQPAESSSSQTPSDWNNLWYYNGW</sequence>
<dbReference type="AlphaFoldDB" id="A0A9X0WB76"/>
<organism evidence="2 3">
    <name type="scientific">Lamprobacter modestohalophilus</name>
    <dbReference type="NCBI Taxonomy" id="1064514"/>
    <lineage>
        <taxon>Bacteria</taxon>
        <taxon>Pseudomonadati</taxon>
        <taxon>Pseudomonadota</taxon>
        <taxon>Gammaproteobacteria</taxon>
        <taxon>Chromatiales</taxon>
        <taxon>Chromatiaceae</taxon>
        <taxon>Lamprobacter</taxon>
    </lineage>
</organism>
<keyword evidence="3" id="KW-1185">Reference proteome</keyword>
<comment type="caution">
    <text evidence="2">The sequence shown here is derived from an EMBL/GenBank/DDBJ whole genome shotgun (WGS) entry which is preliminary data.</text>
</comment>
<feature type="compositionally biased region" description="Low complexity" evidence="1">
    <location>
        <begin position="113"/>
        <end position="129"/>
    </location>
</feature>
<evidence type="ECO:0000256" key="1">
    <source>
        <dbReference type="SAM" id="MobiDB-lite"/>
    </source>
</evidence>
<feature type="compositionally biased region" description="Basic and acidic residues" evidence="1">
    <location>
        <begin position="57"/>
        <end position="83"/>
    </location>
</feature>
<feature type="compositionally biased region" description="Basic and acidic residues" evidence="1">
    <location>
        <begin position="25"/>
        <end position="50"/>
    </location>
</feature>
<evidence type="ECO:0000313" key="3">
    <source>
        <dbReference type="Proteomes" id="UP001138768"/>
    </source>
</evidence>
<dbReference type="Proteomes" id="UP001138768">
    <property type="component" value="Unassembled WGS sequence"/>
</dbReference>
<protein>
    <submittedName>
        <fullName evidence="2">Uncharacterized protein</fullName>
    </submittedName>
</protein>
<dbReference type="EMBL" id="NRRY01000040">
    <property type="protein sequence ID" value="MBK1620472.1"/>
    <property type="molecule type" value="Genomic_DNA"/>
</dbReference>
<proteinExistence type="predicted"/>
<accession>A0A9X0WB76</accession>
<reference evidence="2 3" key="1">
    <citation type="journal article" date="2020" name="Microorganisms">
        <title>Osmotic Adaptation and Compatible Solute Biosynthesis of Phototrophic Bacteria as Revealed from Genome Analyses.</title>
        <authorList>
            <person name="Imhoff J.F."/>
            <person name="Rahn T."/>
            <person name="Kunzel S."/>
            <person name="Keller A."/>
            <person name="Neulinger S.C."/>
        </authorList>
    </citation>
    <scope>NUCLEOTIDE SEQUENCE [LARGE SCALE GENOMIC DNA]</scope>
    <source>
        <strain evidence="2 3">DSM 25653</strain>
    </source>
</reference>
<feature type="region of interest" description="Disordered" evidence="1">
    <location>
        <begin position="1"/>
        <end position="132"/>
    </location>
</feature>
<name>A0A9X0WB76_9GAMM</name>
<evidence type="ECO:0000313" key="2">
    <source>
        <dbReference type="EMBL" id="MBK1620472.1"/>
    </source>
</evidence>
<gene>
    <name evidence="2" type="ORF">CKO42_18930</name>
</gene>